<name>A0A345DNZ2_9MOLU</name>
<keyword evidence="2" id="KW-1185">Reference proteome</keyword>
<proteinExistence type="predicted"/>
<dbReference type="RefSeq" id="WP_114564741.1">
    <property type="nucleotide sequence ID" value="NZ_CP031088.1"/>
</dbReference>
<accession>A0A345DNZ2</accession>
<organism evidence="1 2">
    <name type="scientific">Spiroplasma phoeniceum P40</name>
    <dbReference type="NCBI Taxonomy" id="1276259"/>
    <lineage>
        <taxon>Bacteria</taxon>
        <taxon>Bacillati</taxon>
        <taxon>Mycoplasmatota</taxon>
        <taxon>Mollicutes</taxon>
        <taxon>Entomoplasmatales</taxon>
        <taxon>Spiroplasmataceae</taxon>
        <taxon>Spiroplasma</taxon>
    </lineage>
</organism>
<protein>
    <submittedName>
        <fullName evidence="1">Uncharacterized protein</fullName>
    </submittedName>
</protein>
<sequence>MGYYYQHRLGFSFHCLQRIRERISAFKNENDWIIKEKIIKMIDNSSDRIETTKNLYIKLDDLKGNLYVVVAKQTKLIVTVTPMSPGKLLDIITRN</sequence>
<evidence type="ECO:0000313" key="2">
    <source>
        <dbReference type="Proteomes" id="UP000253689"/>
    </source>
</evidence>
<gene>
    <name evidence="1" type="ORF">SDAV_00950</name>
</gene>
<dbReference type="KEGG" id="sphh:SDAV_00950"/>
<dbReference type="Proteomes" id="UP000253689">
    <property type="component" value="Chromosome"/>
</dbReference>
<evidence type="ECO:0000313" key="1">
    <source>
        <dbReference type="EMBL" id="AXF95930.1"/>
    </source>
</evidence>
<reference evidence="2" key="1">
    <citation type="submission" date="2018-07" db="EMBL/GenBank/DDBJ databases">
        <title>Complete Genome Sequence of Spiroplasma phoeniceum.</title>
        <authorList>
            <person name="Davis R.E."/>
            <person name="Shao J.Y."/>
            <person name="Zhao Y."/>
            <person name="Silver A."/>
            <person name="Stump z."/>
            <person name="Gasparich G."/>
        </authorList>
    </citation>
    <scope>NUCLEOTIDE SEQUENCE [LARGE SCALE GENOMIC DNA]</scope>
    <source>
        <strain evidence="2">P40</strain>
    </source>
</reference>
<dbReference type="EMBL" id="CP031088">
    <property type="protein sequence ID" value="AXF95930.1"/>
    <property type="molecule type" value="Genomic_DNA"/>
</dbReference>
<dbReference type="AlphaFoldDB" id="A0A345DNZ2"/>